<comment type="caution">
    <text evidence="2">The sequence shown here is derived from an EMBL/GenBank/DDBJ whole genome shotgun (WGS) entry which is preliminary data.</text>
</comment>
<dbReference type="EMBL" id="BAAALX010000009">
    <property type="protein sequence ID" value="GAA1514536.1"/>
    <property type="molecule type" value="Genomic_DNA"/>
</dbReference>
<sequence length="59" mass="6285">MNWGGERGEVDHLGAVIRANSVLGSIRDQGGQVERPGLELGREQPGDVTADGTESDEEH</sequence>
<reference evidence="2 3" key="1">
    <citation type="journal article" date="2019" name="Int. J. Syst. Evol. Microbiol.">
        <title>The Global Catalogue of Microorganisms (GCM) 10K type strain sequencing project: providing services to taxonomists for standard genome sequencing and annotation.</title>
        <authorList>
            <consortium name="The Broad Institute Genomics Platform"/>
            <consortium name="The Broad Institute Genome Sequencing Center for Infectious Disease"/>
            <person name="Wu L."/>
            <person name="Ma J."/>
        </authorList>
    </citation>
    <scope>NUCLEOTIDE SEQUENCE [LARGE SCALE GENOMIC DNA]</scope>
    <source>
        <strain evidence="2 3">JCM 13318</strain>
    </source>
</reference>
<evidence type="ECO:0000313" key="3">
    <source>
        <dbReference type="Proteomes" id="UP001500177"/>
    </source>
</evidence>
<name>A0ABN2A9R6_9MICO</name>
<dbReference type="Proteomes" id="UP001500177">
    <property type="component" value="Unassembled WGS sequence"/>
</dbReference>
<protein>
    <submittedName>
        <fullName evidence="2">Uncharacterized protein</fullName>
    </submittedName>
</protein>
<keyword evidence="3" id="KW-1185">Reference proteome</keyword>
<evidence type="ECO:0000256" key="1">
    <source>
        <dbReference type="SAM" id="MobiDB-lite"/>
    </source>
</evidence>
<proteinExistence type="predicted"/>
<feature type="region of interest" description="Disordered" evidence="1">
    <location>
        <begin position="26"/>
        <end position="59"/>
    </location>
</feature>
<organism evidence="2 3">
    <name type="scientific">Brevibacterium permense</name>
    <dbReference type="NCBI Taxonomy" id="234834"/>
    <lineage>
        <taxon>Bacteria</taxon>
        <taxon>Bacillati</taxon>
        <taxon>Actinomycetota</taxon>
        <taxon>Actinomycetes</taxon>
        <taxon>Micrococcales</taxon>
        <taxon>Brevibacteriaceae</taxon>
        <taxon>Brevibacterium</taxon>
    </lineage>
</organism>
<feature type="compositionally biased region" description="Basic and acidic residues" evidence="1">
    <location>
        <begin position="36"/>
        <end position="45"/>
    </location>
</feature>
<accession>A0ABN2A9R6</accession>
<gene>
    <name evidence="2" type="ORF">GCM10009690_16910</name>
</gene>
<evidence type="ECO:0000313" key="2">
    <source>
        <dbReference type="EMBL" id="GAA1514536.1"/>
    </source>
</evidence>